<keyword evidence="2" id="KW-1185">Reference proteome</keyword>
<name>A0A6J1MPC2_DROHY</name>
<dbReference type="InterPro" id="IPR011009">
    <property type="entry name" value="Kinase-like_dom_sf"/>
</dbReference>
<proteinExistence type="predicted"/>
<evidence type="ECO:0000313" key="3">
    <source>
        <dbReference type="RefSeq" id="XP_023178860.2"/>
    </source>
</evidence>
<dbReference type="GeneID" id="111604858"/>
<evidence type="ECO:0000259" key="1">
    <source>
        <dbReference type="SMART" id="SM00587"/>
    </source>
</evidence>
<feature type="domain" description="CHK kinase-like" evidence="1">
    <location>
        <begin position="140"/>
        <end position="333"/>
    </location>
</feature>
<dbReference type="InterPro" id="IPR015897">
    <property type="entry name" value="CHK_kinase-like"/>
</dbReference>
<evidence type="ECO:0000313" key="2">
    <source>
        <dbReference type="Proteomes" id="UP000504633"/>
    </source>
</evidence>
<dbReference type="InterPro" id="IPR004119">
    <property type="entry name" value="EcKL"/>
</dbReference>
<accession>A0A6J1MPC2</accession>
<dbReference type="Gene3D" id="3.90.1200.10">
    <property type="match status" value="1"/>
</dbReference>
<dbReference type="AlphaFoldDB" id="A0A6J1MPC2"/>
<dbReference type="SUPFAM" id="SSF56112">
    <property type="entry name" value="Protein kinase-like (PK-like)"/>
    <property type="match status" value="1"/>
</dbReference>
<dbReference type="PANTHER" id="PTHR11012">
    <property type="entry name" value="PROTEIN KINASE-LIKE DOMAIN-CONTAINING"/>
    <property type="match status" value="1"/>
</dbReference>
<organism evidence="2 3">
    <name type="scientific">Drosophila hydei</name>
    <name type="common">Fruit fly</name>
    <dbReference type="NCBI Taxonomy" id="7224"/>
    <lineage>
        <taxon>Eukaryota</taxon>
        <taxon>Metazoa</taxon>
        <taxon>Ecdysozoa</taxon>
        <taxon>Arthropoda</taxon>
        <taxon>Hexapoda</taxon>
        <taxon>Insecta</taxon>
        <taxon>Pterygota</taxon>
        <taxon>Neoptera</taxon>
        <taxon>Endopterygota</taxon>
        <taxon>Diptera</taxon>
        <taxon>Brachycera</taxon>
        <taxon>Muscomorpha</taxon>
        <taxon>Ephydroidea</taxon>
        <taxon>Drosophilidae</taxon>
        <taxon>Drosophila</taxon>
    </lineage>
</organism>
<dbReference type="RefSeq" id="XP_023178860.2">
    <property type="nucleotide sequence ID" value="XM_023323092.2"/>
</dbReference>
<reference evidence="3" key="1">
    <citation type="submission" date="2025-08" db="UniProtKB">
        <authorList>
            <consortium name="RefSeq"/>
        </authorList>
    </citation>
    <scope>IDENTIFICATION</scope>
    <source>
        <strain evidence="3">15085-1641.00</strain>
        <tissue evidence="3">Whole body</tissue>
    </source>
</reference>
<sequence length="421" mass="47931">MSNSQTISIETTIEVPEWVKADLFEQLLKDTFKDFQNIRSFKAMPGTKPGDNYATLMLRITLEVQLKDSTTKTVSYMMKLPHASEAYQEAWGKNKHSVFDIERDMFMIYVEEFKQLYRNVGLEVEFGAKCYKLDTPNEHVLLEDLRPRGFQSVVRKAGVDEEHTISVLTKLAQWHAASAVRVATKGLYPSHISDGLCNEDGKHLLSKMTDGMVPYILKTLSTMEGQEACAEDVKGLAGSITDKILQVAAIDPEDFNVLNHSDCWLSNIMFLYEKETGKLLDSYLVDYQMCKYGSVAFDLIYFLLSSPKLKIRIKKFDYFVKQYYDQLIKHLKLLNYSKKLPSLIEIHKSLLKTGIWGYFAICGVMAGTALEATETASFDNLFSDTPEGEAFRTILYSSNSFKEHLNLVLPWLSNRGALQNI</sequence>
<dbReference type="SMART" id="SM00587">
    <property type="entry name" value="CHK"/>
    <property type="match status" value="1"/>
</dbReference>
<dbReference type="OrthoDB" id="191037at2759"/>
<gene>
    <name evidence="3" type="primary">LOC111604858</name>
</gene>
<dbReference type="OMA" id="YMLKIPH"/>
<dbReference type="Pfam" id="PF02958">
    <property type="entry name" value="EcKL"/>
    <property type="match status" value="1"/>
</dbReference>
<dbReference type="PANTHER" id="PTHR11012:SF6">
    <property type="entry name" value="CHK DOMAIN OV1-RELATED"/>
    <property type="match status" value="1"/>
</dbReference>
<dbReference type="Proteomes" id="UP000504633">
    <property type="component" value="Unplaced"/>
</dbReference>
<protein>
    <submittedName>
        <fullName evidence="3">Uncharacterized protein LOC111604858</fullName>
    </submittedName>
</protein>
<dbReference type="KEGG" id="dhe:111604858"/>